<evidence type="ECO:0000256" key="2">
    <source>
        <dbReference type="ARBA" id="ARBA00007935"/>
    </source>
</evidence>
<evidence type="ECO:0000313" key="10">
    <source>
        <dbReference type="Proteomes" id="UP000019277"/>
    </source>
</evidence>
<dbReference type="AlphaFoldDB" id="W7IMS6"/>
<evidence type="ECO:0000256" key="8">
    <source>
        <dbReference type="SAM" id="Phobius"/>
    </source>
</evidence>
<keyword evidence="7 8" id="KW-0472">Membrane</keyword>
<evidence type="ECO:0000256" key="5">
    <source>
        <dbReference type="ARBA" id="ARBA00022692"/>
    </source>
</evidence>
<keyword evidence="3" id="KW-0813">Transport</keyword>
<dbReference type="RefSeq" id="WP_035281921.1">
    <property type="nucleotide sequence ID" value="NZ_AYXG01000087.1"/>
</dbReference>
<accession>W7IMS6</accession>
<dbReference type="Gene3D" id="1.10.3470.10">
    <property type="entry name" value="ABC transporter involved in vitamin B12 uptake, BtuC"/>
    <property type="match status" value="1"/>
</dbReference>
<reference evidence="9 10" key="1">
    <citation type="journal article" date="2014" name="Genome Announc.">
        <title>Draft Genome Sequence of the Antitrypanosomally Active Sponge-Associated Bacterium Actinokineospora sp. Strain EG49.</title>
        <authorList>
            <person name="Harjes J."/>
            <person name="Ryu T."/>
            <person name="Abdelmohsen U.R."/>
            <person name="Moitinho-Silva L."/>
            <person name="Horn H."/>
            <person name="Ravasi T."/>
            <person name="Hentschel U."/>
        </authorList>
    </citation>
    <scope>NUCLEOTIDE SEQUENCE [LARGE SCALE GENOMIC DNA]</scope>
    <source>
        <strain evidence="9 10">EG49</strain>
    </source>
</reference>
<feature type="transmembrane region" description="Helical" evidence="8">
    <location>
        <begin position="323"/>
        <end position="340"/>
    </location>
</feature>
<comment type="similarity">
    <text evidence="2">Belongs to the binding-protein-dependent transport system permease family. FecCD subfamily.</text>
</comment>
<sequence length="349" mass="36188">MITLARVDGQTTFRVGDRGPSGVLRARPFWVAVVLAVLVFLCFCLGLTFGDYPVTAVDAMRALFWYGDPTTVDIVYDLRLPRVLVGLLVGSAFGLAGAVFQTLARNALASPDVIGVAEGANTAAVAGIVFGFGASLGTSTTALLGALASATAIYLLAWRRGTTGYRIVLVGIGVSALFTSLTSYLLQRADVFQAQRAVLWLTGSLNLREWKHVGPLAGAVLVLVPVVLLMSRWLSGLMLGDDTARGLGVPVQKARLALMLAGVGLVAFATAAAGPVAFVSLVSPQIGLRLARRPTPPLVVSALTGALVVLAGDLLARPFGLPVGVVTGAIGAPYLLWLLSRAKRLGSGA</sequence>
<comment type="subcellular location">
    <subcellularLocation>
        <location evidence="1">Cell membrane</location>
        <topology evidence="1">Multi-pass membrane protein</topology>
    </subcellularLocation>
</comment>
<dbReference type="GO" id="GO:0033214">
    <property type="term" value="P:siderophore-iron import into cell"/>
    <property type="evidence" value="ECO:0007669"/>
    <property type="project" value="TreeGrafter"/>
</dbReference>
<dbReference type="Pfam" id="PF01032">
    <property type="entry name" value="FecCD"/>
    <property type="match status" value="1"/>
</dbReference>
<comment type="caution">
    <text evidence="9">The sequence shown here is derived from an EMBL/GenBank/DDBJ whole genome shotgun (WGS) entry which is preliminary data.</text>
</comment>
<keyword evidence="10" id="KW-1185">Reference proteome</keyword>
<dbReference type="EMBL" id="AYXG01000087">
    <property type="protein sequence ID" value="EWC62180.1"/>
    <property type="molecule type" value="Genomic_DNA"/>
</dbReference>
<evidence type="ECO:0000256" key="4">
    <source>
        <dbReference type="ARBA" id="ARBA00022475"/>
    </source>
</evidence>
<protein>
    <submittedName>
        <fullName evidence="9">ABC-type Fe3+-siderophore transport system, permease 2 component</fullName>
    </submittedName>
</protein>
<evidence type="ECO:0000256" key="7">
    <source>
        <dbReference type="ARBA" id="ARBA00023136"/>
    </source>
</evidence>
<feature type="transmembrane region" description="Helical" evidence="8">
    <location>
        <begin position="124"/>
        <end position="155"/>
    </location>
</feature>
<gene>
    <name evidence="9" type="ORF">UO65_2546</name>
</gene>
<dbReference type="OrthoDB" id="4455417at2"/>
<dbReference type="GO" id="GO:0022857">
    <property type="term" value="F:transmembrane transporter activity"/>
    <property type="evidence" value="ECO:0007669"/>
    <property type="project" value="InterPro"/>
</dbReference>
<proteinExistence type="inferred from homology"/>
<dbReference type="eggNOG" id="COG4779">
    <property type="taxonomic scope" value="Bacteria"/>
</dbReference>
<organism evidence="9 10">
    <name type="scientific">Actinokineospora spheciospongiae</name>
    <dbReference type="NCBI Taxonomy" id="909613"/>
    <lineage>
        <taxon>Bacteria</taxon>
        <taxon>Bacillati</taxon>
        <taxon>Actinomycetota</taxon>
        <taxon>Actinomycetes</taxon>
        <taxon>Pseudonocardiales</taxon>
        <taxon>Pseudonocardiaceae</taxon>
        <taxon>Actinokineospora</taxon>
    </lineage>
</organism>
<dbReference type="InterPro" id="IPR000522">
    <property type="entry name" value="ABC_transptr_permease_BtuC"/>
</dbReference>
<dbReference type="InterPro" id="IPR037294">
    <property type="entry name" value="ABC_BtuC-like"/>
</dbReference>
<dbReference type="SUPFAM" id="SSF81345">
    <property type="entry name" value="ABC transporter involved in vitamin B12 uptake, BtuC"/>
    <property type="match status" value="1"/>
</dbReference>
<dbReference type="PANTHER" id="PTHR30472:SF24">
    <property type="entry name" value="FERRIC ENTEROBACTIN TRANSPORT SYSTEM PERMEASE PROTEIN FEPG"/>
    <property type="match status" value="1"/>
</dbReference>
<feature type="transmembrane region" description="Helical" evidence="8">
    <location>
        <begin position="29"/>
        <end position="50"/>
    </location>
</feature>
<feature type="transmembrane region" description="Helical" evidence="8">
    <location>
        <begin position="83"/>
        <end position="104"/>
    </location>
</feature>
<feature type="transmembrane region" description="Helical" evidence="8">
    <location>
        <begin position="256"/>
        <end position="278"/>
    </location>
</feature>
<keyword evidence="5 8" id="KW-0812">Transmembrane</keyword>
<dbReference type="PATRIC" id="fig|909613.9.peg.2552"/>
<dbReference type="STRING" id="909613.UO65_2546"/>
<keyword evidence="4" id="KW-1003">Cell membrane</keyword>
<evidence type="ECO:0000256" key="6">
    <source>
        <dbReference type="ARBA" id="ARBA00022989"/>
    </source>
</evidence>
<evidence type="ECO:0000313" key="9">
    <source>
        <dbReference type="EMBL" id="EWC62180.1"/>
    </source>
</evidence>
<dbReference type="Proteomes" id="UP000019277">
    <property type="component" value="Unassembled WGS sequence"/>
</dbReference>
<dbReference type="PANTHER" id="PTHR30472">
    <property type="entry name" value="FERRIC ENTEROBACTIN TRANSPORT SYSTEM PERMEASE PROTEIN"/>
    <property type="match status" value="1"/>
</dbReference>
<keyword evidence="6 8" id="KW-1133">Transmembrane helix</keyword>
<feature type="transmembrane region" description="Helical" evidence="8">
    <location>
        <begin position="216"/>
        <end position="235"/>
    </location>
</feature>
<dbReference type="CDD" id="cd06550">
    <property type="entry name" value="TM_ABC_iron-siderophores_like"/>
    <property type="match status" value="1"/>
</dbReference>
<feature type="transmembrane region" description="Helical" evidence="8">
    <location>
        <begin position="167"/>
        <end position="186"/>
    </location>
</feature>
<evidence type="ECO:0000256" key="3">
    <source>
        <dbReference type="ARBA" id="ARBA00022448"/>
    </source>
</evidence>
<name>W7IMS6_9PSEU</name>
<dbReference type="GO" id="GO:0005886">
    <property type="term" value="C:plasma membrane"/>
    <property type="evidence" value="ECO:0007669"/>
    <property type="project" value="UniProtKB-SubCell"/>
</dbReference>
<evidence type="ECO:0000256" key="1">
    <source>
        <dbReference type="ARBA" id="ARBA00004651"/>
    </source>
</evidence>